<protein>
    <submittedName>
        <fullName evidence="2">Uncharacterized protein</fullName>
    </submittedName>
</protein>
<organism evidence="2 3">
    <name type="scientific">Diploptera punctata</name>
    <name type="common">Pacific beetle cockroach</name>
    <dbReference type="NCBI Taxonomy" id="6984"/>
    <lineage>
        <taxon>Eukaryota</taxon>
        <taxon>Metazoa</taxon>
        <taxon>Ecdysozoa</taxon>
        <taxon>Arthropoda</taxon>
        <taxon>Hexapoda</taxon>
        <taxon>Insecta</taxon>
        <taxon>Pterygota</taxon>
        <taxon>Neoptera</taxon>
        <taxon>Polyneoptera</taxon>
        <taxon>Dictyoptera</taxon>
        <taxon>Blattodea</taxon>
        <taxon>Blaberoidea</taxon>
        <taxon>Blaberidae</taxon>
        <taxon>Diplopterinae</taxon>
        <taxon>Diploptera</taxon>
    </lineage>
</organism>
<feature type="non-terminal residue" evidence="2">
    <location>
        <position position="1"/>
    </location>
</feature>
<dbReference type="EMBL" id="JASPKZ010005719">
    <property type="protein sequence ID" value="KAJ9588053.1"/>
    <property type="molecule type" value="Genomic_DNA"/>
</dbReference>
<reference evidence="2" key="2">
    <citation type="submission" date="2023-05" db="EMBL/GenBank/DDBJ databases">
        <authorList>
            <person name="Fouks B."/>
        </authorList>
    </citation>
    <scope>NUCLEOTIDE SEQUENCE</scope>
    <source>
        <strain evidence="2">Stay&amp;Tobe</strain>
        <tissue evidence="2">Testes</tissue>
    </source>
</reference>
<evidence type="ECO:0000256" key="1">
    <source>
        <dbReference type="SAM" id="MobiDB-lite"/>
    </source>
</evidence>
<dbReference type="AlphaFoldDB" id="A0AAD7ZYB4"/>
<gene>
    <name evidence="2" type="ORF">L9F63_018571</name>
</gene>
<accession>A0AAD7ZYB4</accession>
<proteinExistence type="predicted"/>
<feature type="compositionally biased region" description="Low complexity" evidence="1">
    <location>
        <begin position="41"/>
        <end position="55"/>
    </location>
</feature>
<keyword evidence="3" id="KW-1185">Reference proteome</keyword>
<sequence>PTNMRYARTLWNVILKEKHLNAEIQSRTPVFGILLFTSSNNNSSCSRSSGPNNGSENRGMMAGCSAAADDDIIFKLKTTTENYSSDYFNICNIDQHPNPCYTRETWNCYQDKENPQK</sequence>
<reference evidence="2" key="1">
    <citation type="journal article" date="2023" name="IScience">
        <title>Live-bearing cockroach genome reveals convergent evolutionary mechanisms linked to viviparity in insects and beyond.</title>
        <authorList>
            <person name="Fouks B."/>
            <person name="Harrison M.C."/>
            <person name="Mikhailova A.A."/>
            <person name="Marchal E."/>
            <person name="English S."/>
            <person name="Carruthers M."/>
            <person name="Jennings E.C."/>
            <person name="Chiamaka E.L."/>
            <person name="Frigard R.A."/>
            <person name="Pippel M."/>
            <person name="Attardo G.M."/>
            <person name="Benoit J.B."/>
            <person name="Bornberg-Bauer E."/>
            <person name="Tobe S.S."/>
        </authorList>
    </citation>
    <scope>NUCLEOTIDE SEQUENCE</scope>
    <source>
        <strain evidence="2">Stay&amp;Tobe</strain>
    </source>
</reference>
<name>A0AAD7ZYB4_DIPPU</name>
<dbReference type="Proteomes" id="UP001233999">
    <property type="component" value="Unassembled WGS sequence"/>
</dbReference>
<evidence type="ECO:0000313" key="2">
    <source>
        <dbReference type="EMBL" id="KAJ9588053.1"/>
    </source>
</evidence>
<comment type="caution">
    <text evidence="2">The sequence shown here is derived from an EMBL/GenBank/DDBJ whole genome shotgun (WGS) entry which is preliminary data.</text>
</comment>
<feature type="non-terminal residue" evidence="2">
    <location>
        <position position="117"/>
    </location>
</feature>
<evidence type="ECO:0000313" key="3">
    <source>
        <dbReference type="Proteomes" id="UP001233999"/>
    </source>
</evidence>
<feature type="region of interest" description="Disordered" evidence="1">
    <location>
        <begin position="41"/>
        <end position="61"/>
    </location>
</feature>